<evidence type="ECO:0000259" key="4">
    <source>
        <dbReference type="Pfam" id="PF17867"/>
    </source>
</evidence>
<dbReference type="InterPro" id="IPR040848">
    <property type="entry name" value="AAA_lid_7"/>
</dbReference>
<keyword evidence="2" id="KW-0067">ATP-binding</keyword>
<dbReference type="SUPFAM" id="SSF52540">
    <property type="entry name" value="P-loop containing nucleoside triphosphate hydrolases"/>
    <property type="match status" value="2"/>
</dbReference>
<dbReference type="Pfam" id="PF07728">
    <property type="entry name" value="AAA_5"/>
    <property type="match status" value="2"/>
</dbReference>
<name>A0ABT3LYC7_9LEPT</name>
<sequence length="1006" mass="115016">MEFVTIADVKVPVLPHSEKFPVFPSSLVETDSVKQTLQKILYPMLEGMPVLLVGDAGVGKNALIYYINSLRKQPTLRFSFNEDTLPEDLIGSYRILLDGKGFTWSNGPLTNALSEGLSFVADEMNLCAPNIIKRFSSVYESNYLDLLEGSGERVKGKTGFWFIGTQNPSEGFEGRKPLPFDITKHFAVVYVDPYTPDEMFYILKKLYPMLSEEVLKQIIRISIESEKRIKSGEVGKGDLEKYHFNLRTLQKYCNRLVLFGAKDKTVSVREALYLFEEPFRKQEDRDKQRELIESEFGGAIKLVPTKGYVQGSTIFWNDKEIKTWDETKTISLLSKYPTPEPILHFLDQVFTAIQAKENILIEYREDQDPQEFLPLFTELTGIQIESVMLSKGMHTSDVVGALKPTEEGNIESVTWVDGPLTRAIRNGHIILISGLESAGAELVEKMNMLTDDARSLTLPPESGEYLPVKLTEETSVVFGMKSFRASKSVTTISRAFRNRFTPILFPELEDVKVLEEILEFFLPEGVLPRSLARFHLKAKELSEKRTIGSANLMPYRFGIANLLKWKNHIYRYNQTDVKDIAIRGGKIYYTNQIADPKERKELERLLEGYLSGVEVVSTLFEEIEEKKKTFTVESGLNRKNWWDPELHKRDPLTGVAKKLNSGEETKRGIEINTPETGGKIKEGADAWYGEDTQGNQGQGEPQGGGGAWGYRTEELYKQFLKKRRLLWDYSIMVGLEEFKSVFGKELEEVELNLEQLFDPEIDIHRMYKNEGSRVDARKYISYKSGRGDTKIFDKTTIEKNDEKLKGVEVTFLVSKCRRIFNFEYSIAMLSALLVSLHILNEHDIKTSVHTFCDIKNSKDTVDIFNLKSAEEDYTPEKEEEVFSALCKNWQGDSIPEFQVLSNCERYFSPDAQTKIIVILSDFRGQRAKTYIEDELASFDTRKMKEAVLKNEEKNYVFLGVGLGSRYIAEHVFHDSLQITADNFYSMPNLIGAEIARLVQIHHSLRQ</sequence>
<dbReference type="Pfam" id="PF17867">
    <property type="entry name" value="AAA_lid_7"/>
    <property type="match status" value="1"/>
</dbReference>
<reference evidence="5 6" key="1">
    <citation type="submission" date="2022-06" db="EMBL/GenBank/DDBJ databases">
        <title>Leptospira isolates from biofilms formed at urban environments.</title>
        <authorList>
            <person name="Ribeiro P.S."/>
            <person name="Sousa T."/>
            <person name="Carvalho N."/>
            <person name="Aburjaile F."/>
            <person name="Neves F."/>
            <person name="Oliveira D."/>
            <person name="Blanco L."/>
            <person name="Lima J."/>
            <person name="Costa F."/>
            <person name="Brenig B."/>
            <person name="Soares S."/>
            <person name="Ramos R."/>
            <person name="Goes-Neto A."/>
            <person name="Matiuzzi M."/>
            <person name="Azevedo V."/>
            <person name="Ristow P."/>
        </authorList>
    </citation>
    <scope>NUCLEOTIDE SEQUENCE [LARGE SCALE GENOMIC DNA]</scope>
    <source>
        <strain evidence="5 6">VSF25</strain>
    </source>
</reference>
<keyword evidence="6" id="KW-1185">Reference proteome</keyword>
<feature type="domain" description="ATPase dynein-related AAA" evidence="3">
    <location>
        <begin position="377"/>
        <end position="500"/>
    </location>
</feature>
<evidence type="ECO:0000256" key="2">
    <source>
        <dbReference type="ARBA" id="ARBA00022840"/>
    </source>
</evidence>
<dbReference type="InterPro" id="IPR011704">
    <property type="entry name" value="ATPase_dyneun-rel_AAA"/>
</dbReference>
<evidence type="ECO:0000256" key="1">
    <source>
        <dbReference type="ARBA" id="ARBA00022741"/>
    </source>
</evidence>
<proteinExistence type="predicted"/>
<accession>A0ABT3LYC7</accession>
<evidence type="ECO:0000313" key="5">
    <source>
        <dbReference type="EMBL" id="MCW7462333.1"/>
    </source>
</evidence>
<dbReference type="InterPro" id="IPR027417">
    <property type="entry name" value="P-loop_NTPase"/>
</dbReference>
<dbReference type="PANTHER" id="PTHR48103:SF2">
    <property type="entry name" value="MIDASIN"/>
    <property type="match status" value="1"/>
</dbReference>
<dbReference type="Proteomes" id="UP001209737">
    <property type="component" value="Unassembled WGS sequence"/>
</dbReference>
<gene>
    <name evidence="5" type="ORF">ND812_09540</name>
</gene>
<keyword evidence="1" id="KW-0547">Nucleotide-binding</keyword>
<organism evidence="5 6">
    <name type="scientific">Leptospira limi</name>
    <dbReference type="NCBI Taxonomy" id="2950023"/>
    <lineage>
        <taxon>Bacteria</taxon>
        <taxon>Pseudomonadati</taxon>
        <taxon>Spirochaetota</taxon>
        <taxon>Spirochaetia</taxon>
        <taxon>Leptospirales</taxon>
        <taxon>Leptospiraceae</taxon>
        <taxon>Leptospira</taxon>
    </lineage>
</organism>
<dbReference type="Gene3D" id="3.40.50.300">
    <property type="entry name" value="P-loop containing nucleotide triphosphate hydrolases"/>
    <property type="match status" value="2"/>
</dbReference>
<protein>
    <submittedName>
        <fullName evidence="5">AAA family ATPase</fullName>
    </submittedName>
</protein>
<evidence type="ECO:0000259" key="3">
    <source>
        <dbReference type="Pfam" id="PF07728"/>
    </source>
</evidence>
<dbReference type="EMBL" id="JAMQPV010000001">
    <property type="protein sequence ID" value="MCW7462333.1"/>
    <property type="molecule type" value="Genomic_DNA"/>
</dbReference>
<dbReference type="PANTHER" id="PTHR48103">
    <property type="entry name" value="MIDASIN-RELATED"/>
    <property type="match status" value="1"/>
</dbReference>
<evidence type="ECO:0000313" key="6">
    <source>
        <dbReference type="Proteomes" id="UP001209737"/>
    </source>
</evidence>
<dbReference type="RefSeq" id="WP_265375256.1">
    <property type="nucleotide sequence ID" value="NZ_JAMQPV010000001.1"/>
</dbReference>
<feature type="domain" description="ATPase dynein-related AAA" evidence="3">
    <location>
        <begin position="49"/>
        <end position="176"/>
    </location>
</feature>
<feature type="domain" description="Midasin AAA lid" evidence="4">
    <location>
        <begin position="198"/>
        <end position="297"/>
    </location>
</feature>
<comment type="caution">
    <text evidence="5">The sequence shown here is derived from an EMBL/GenBank/DDBJ whole genome shotgun (WGS) entry which is preliminary data.</text>
</comment>